<evidence type="ECO:0000259" key="1">
    <source>
        <dbReference type="Pfam" id="PF00561"/>
    </source>
</evidence>
<dbReference type="Gene3D" id="3.40.50.1820">
    <property type="entry name" value="alpha/beta hydrolase"/>
    <property type="match status" value="1"/>
</dbReference>
<dbReference type="InterPro" id="IPR000073">
    <property type="entry name" value="AB_hydrolase_1"/>
</dbReference>
<accession>A0A5E7M6T9</accession>
<dbReference type="EMBL" id="CABVIH010000019">
    <property type="protein sequence ID" value="VVP19945.1"/>
    <property type="molecule type" value="Genomic_DNA"/>
</dbReference>
<dbReference type="PANTHER" id="PTHR43433">
    <property type="entry name" value="HYDROLASE, ALPHA/BETA FOLD FAMILY PROTEIN"/>
    <property type="match status" value="1"/>
</dbReference>
<gene>
    <name evidence="2" type="primary">xylF</name>
    <name evidence="2" type="ORF">PS880_03771</name>
</gene>
<dbReference type="GO" id="GO:0046503">
    <property type="term" value="P:glycerolipid catabolic process"/>
    <property type="evidence" value="ECO:0007669"/>
    <property type="project" value="TreeGrafter"/>
</dbReference>
<evidence type="ECO:0000313" key="3">
    <source>
        <dbReference type="Proteomes" id="UP000375525"/>
    </source>
</evidence>
<name>A0A5E7M6T9_PSEFL</name>
<dbReference type="RefSeq" id="WP_150780951.1">
    <property type="nucleotide sequence ID" value="NZ_CABVIH010000019.1"/>
</dbReference>
<keyword evidence="2" id="KW-0378">Hydrolase</keyword>
<dbReference type="InterPro" id="IPR029058">
    <property type="entry name" value="AB_hydrolase_fold"/>
</dbReference>
<sequence>MTTHKLTVQDLQLNVSIRGQGSPLLLLNGLGGLIRTFDPLRDELEDYRTITLDVPGVGKSQMPRWPMRLPRHADLIAELLKQLGVDQVDVFGVSWGGALAQEFALRYPSMVRRLILAATSAGPAMLVKPADILDFFGRSKSAKSRKQGGSRNSIQTLLRLGVVNGMLTANPRTYYHQLTALVGWTSLLRLFRLRQRTLILTGERDTLVRLYNGHILRRTIHRAELHVLQGEGHFFVVTSARRTAEAIREFLCQPHGDEEPAPVIANGRLASRQAANGKKQKLQPT</sequence>
<dbReference type="PRINTS" id="PR00111">
    <property type="entry name" value="ABHYDROLASE"/>
</dbReference>
<dbReference type="EC" id="3.7.1.9" evidence="2"/>
<dbReference type="InterPro" id="IPR050471">
    <property type="entry name" value="AB_hydrolase"/>
</dbReference>
<dbReference type="GO" id="GO:0004806">
    <property type="term" value="F:triacylglycerol lipase activity"/>
    <property type="evidence" value="ECO:0007669"/>
    <property type="project" value="TreeGrafter"/>
</dbReference>
<organism evidence="2 3">
    <name type="scientific">Pseudomonas fluorescens</name>
    <dbReference type="NCBI Taxonomy" id="294"/>
    <lineage>
        <taxon>Bacteria</taxon>
        <taxon>Pseudomonadati</taxon>
        <taxon>Pseudomonadota</taxon>
        <taxon>Gammaproteobacteria</taxon>
        <taxon>Pseudomonadales</taxon>
        <taxon>Pseudomonadaceae</taxon>
        <taxon>Pseudomonas</taxon>
    </lineage>
</organism>
<dbReference type="GO" id="GO:0018775">
    <property type="term" value="F:2-hydroxymuconate-semialdehyde hydrolase activity"/>
    <property type="evidence" value="ECO:0007669"/>
    <property type="project" value="UniProtKB-EC"/>
</dbReference>
<proteinExistence type="predicted"/>
<dbReference type="Pfam" id="PF00561">
    <property type="entry name" value="Abhydrolase_1"/>
    <property type="match status" value="1"/>
</dbReference>
<dbReference type="AlphaFoldDB" id="A0A5E7M6T9"/>
<reference evidence="2 3" key="1">
    <citation type="submission" date="2019-09" db="EMBL/GenBank/DDBJ databases">
        <authorList>
            <person name="Chandra G."/>
            <person name="Truman W A."/>
        </authorList>
    </citation>
    <scope>NUCLEOTIDE SEQUENCE [LARGE SCALE GENOMIC DNA]</scope>
    <source>
        <strain evidence="2">PS880</strain>
    </source>
</reference>
<dbReference type="PANTHER" id="PTHR43433:SF5">
    <property type="entry name" value="AB HYDROLASE-1 DOMAIN-CONTAINING PROTEIN"/>
    <property type="match status" value="1"/>
</dbReference>
<dbReference type="Proteomes" id="UP000375525">
    <property type="component" value="Unassembled WGS sequence"/>
</dbReference>
<feature type="domain" description="AB hydrolase-1" evidence="1">
    <location>
        <begin position="23"/>
        <end position="237"/>
    </location>
</feature>
<protein>
    <submittedName>
        <fullName evidence="2">2-hydroxymuconate semialdehyde hydrolase</fullName>
        <ecNumber evidence="2">3.7.1.9</ecNumber>
    </submittedName>
</protein>
<evidence type="ECO:0000313" key="2">
    <source>
        <dbReference type="EMBL" id="VVP19945.1"/>
    </source>
</evidence>
<dbReference type="SUPFAM" id="SSF53474">
    <property type="entry name" value="alpha/beta-Hydrolases"/>
    <property type="match status" value="1"/>
</dbReference>
<dbReference type="OrthoDB" id="9780765at2"/>